<dbReference type="UniPathway" id="UPA00053">
    <property type="reaction ID" value="UER00084"/>
</dbReference>
<reference evidence="10 11" key="1">
    <citation type="submission" date="2016-12" db="EMBL/GenBank/DDBJ databases">
        <authorList>
            <person name="Song W.-J."/>
            <person name="Kurnit D.M."/>
        </authorList>
    </citation>
    <scope>NUCLEOTIDE SEQUENCE [LARGE SCALE GENOMIC DNA]</scope>
    <source>
        <strain evidence="10 11">STM7296</strain>
    </source>
</reference>
<evidence type="ECO:0000256" key="5">
    <source>
        <dbReference type="ARBA" id="ARBA00022679"/>
    </source>
</evidence>
<evidence type="ECO:0000256" key="2">
    <source>
        <dbReference type="ARBA" id="ARBA00004688"/>
    </source>
</evidence>
<dbReference type="SUPFAM" id="SSF51569">
    <property type="entry name" value="Aldolase"/>
    <property type="match status" value="1"/>
</dbReference>
<evidence type="ECO:0000313" key="10">
    <source>
        <dbReference type="EMBL" id="SIT40097.1"/>
    </source>
</evidence>
<dbReference type="Pfam" id="PF00793">
    <property type="entry name" value="DAHP_synth_1"/>
    <property type="match status" value="1"/>
</dbReference>
<keyword evidence="4 8" id="KW-0028">Amino-acid biosynthesis</keyword>
<dbReference type="Proteomes" id="UP000187012">
    <property type="component" value="Unassembled WGS sequence"/>
</dbReference>
<protein>
    <recommendedName>
        <fullName evidence="8">Phospho-2-dehydro-3-deoxyheptonate aldolase</fullName>
        <ecNumber evidence="8">2.5.1.54</ecNumber>
    </recommendedName>
</protein>
<dbReference type="GO" id="GO:0005737">
    <property type="term" value="C:cytoplasm"/>
    <property type="evidence" value="ECO:0007669"/>
    <property type="project" value="TreeGrafter"/>
</dbReference>
<comment type="similarity">
    <text evidence="3 8">Belongs to the class-I DAHP synthase family.</text>
</comment>
<dbReference type="InterPro" id="IPR006218">
    <property type="entry name" value="DAHP1/KDSA"/>
</dbReference>
<dbReference type="GO" id="GO:0009073">
    <property type="term" value="P:aromatic amino acid family biosynthetic process"/>
    <property type="evidence" value="ECO:0007669"/>
    <property type="project" value="UniProtKB-KW"/>
</dbReference>
<sequence>MPSTSVAALPSRLTLVEELATPSELRAIMPLCQQGAALIANTRNALAQIFAGNCDRLALIVGPCSIHDRAAALEFARRLNVLRVRHADVLEVVMRAYFEKPRTTIGWKGWINDPDLDGSCRVACGLRQARELLVDINAIAMPVATEFLDVINAQYLDDLVSWGAIGARTTESQVHRQLASGLAAPIGFKNGTDGNVRIAIDAVKVAQQPHRFIALGDSGRPASVETSGNPACHIVLRGGKTPNYDAQSVDEACAQLLETGLAPYVAIDASHGNSGKDPFAQVNVCSDIAARIASGDCRIAGVMIESHLFAGRQDVMPGAPLAYGKSITDACLGWDDTAHLIDTLANAARARRCIRRPHGTRERRRQFAGPIDPFHLTGENLERTS</sequence>
<name>A0A1N7RY87_9BURK</name>
<dbReference type="EC" id="2.5.1.54" evidence="8"/>
<keyword evidence="6 8" id="KW-0057">Aromatic amino acid biosynthesis</keyword>
<evidence type="ECO:0000259" key="9">
    <source>
        <dbReference type="Pfam" id="PF00793"/>
    </source>
</evidence>
<dbReference type="AlphaFoldDB" id="A0A1N7RY87"/>
<dbReference type="FunFam" id="3.20.20.70:FF:000005">
    <property type="entry name" value="Phospho-2-dehydro-3-deoxyheptonate aldolase"/>
    <property type="match status" value="1"/>
</dbReference>
<dbReference type="NCBIfam" id="NF009396">
    <property type="entry name" value="PRK12756.1"/>
    <property type="match status" value="1"/>
</dbReference>
<dbReference type="STRING" id="1247936.BN2475_240064"/>
<dbReference type="NCBIfam" id="TIGR00034">
    <property type="entry name" value="aroFGH"/>
    <property type="match status" value="1"/>
</dbReference>
<organism evidence="10 11">
    <name type="scientific">Paraburkholderia ribeironis</name>
    <dbReference type="NCBI Taxonomy" id="1247936"/>
    <lineage>
        <taxon>Bacteria</taxon>
        <taxon>Pseudomonadati</taxon>
        <taxon>Pseudomonadota</taxon>
        <taxon>Betaproteobacteria</taxon>
        <taxon>Burkholderiales</taxon>
        <taxon>Burkholderiaceae</taxon>
        <taxon>Paraburkholderia</taxon>
    </lineage>
</organism>
<feature type="domain" description="DAHP synthetase I/KDSA" evidence="9">
    <location>
        <begin position="48"/>
        <end position="340"/>
    </location>
</feature>
<evidence type="ECO:0000313" key="11">
    <source>
        <dbReference type="Proteomes" id="UP000187012"/>
    </source>
</evidence>
<dbReference type="PANTHER" id="PTHR21225:SF12">
    <property type="entry name" value="PHOSPHO-2-DEHYDRO-3-DEOXYHEPTONATE ALDOLASE, TYROSINE-INHIBITED"/>
    <property type="match status" value="1"/>
</dbReference>
<evidence type="ECO:0000256" key="6">
    <source>
        <dbReference type="ARBA" id="ARBA00023141"/>
    </source>
</evidence>
<dbReference type="NCBIfam" id="NF009395">
    <property type="entry name" value="PRK12755.1"/>
    <property type="match status" value="1"/>
</dbReference>
<dbReference type="InterPro" id="IPR006219">
    <property type="entry name" value="DAHP_synth_1"/>
</dbReference>
<evidence type="ECO:0000256" key="4">
    <source>
        <dbReference type="ARBA" id="ARBA00022605"/>
    </source>
</evidence>
<dbReference type="InterPro" id="IPR013785">
    <property type="entry name" value="Aldolase_TIM"/>
</dbReference>
<dbReference type="Gene3D" id="3.20.20.70">
    <property type="entry name" value="Aldolase class I"/>
    <property type="match status" value="1"/>
</dbReference>
<evidence type="ECO:0000256" key="1">
    <source>
        <dbReference type="ARBA" id="ARBA00003726"/>
    </source>
</evidence>
<dbReference type="GO" id="GO:0042802">
    <property type="term" value="F:identical protein binding"/>
    <property type="evidence" value="ECO:0007669"/>
    <property type="project" value="UniProtKB-ARBA"/>
</dbReference>
<keyword evidence="5 8" id="KW-0808">Transferase</keyword>
<keyword evidence="11" id="KW-1185">Reference proteome</keyword>
<proteinExistence type="inferred from homology"/>
<comment type="catalytic activity">
    <reaction evidence="7 8">
        <text>D-erythrose 4-phosphate + phosphoenolpyruvate + H2O = 7-phospho-2-dehydro-3-deoxy-D-arabino-heptonate + phosphate</text>
        <dbReference type="Rhea" id="RHEA:14717"/>
        <dbReference type="ChEBI" id="CHEBI:15377"/>
        <dbReference type="ChEBI" id="CHEBI:16897"/>
        <dbReference type="ChEBI" id="CHEBI:43474"/>
        <dbReference type="ChEBI" id="CHEBI:58394"/>
        <dbReference type="ChEBI" id="CHEBI:58702"/>
        <dbReference type="EC" id="2.5.1.54"/>
    </reaction>
</comment>
<evidence type="ECO:0000256" key="8">
    <source>
        <dbReference type="PIRNR" id="PIRNR001361"/>
    </source>
</evidence>
<comment type="function">
    <text evidence="1 8">Stereospecific condensation of phosphoenolpyruvate (PEP) and D-erythrose-4-phosphate (E4P) giving rise to 3-deoxy-D-arabino-heptulosonate-7-phosphate (DAHP).</text>
</comment>
<dbReference type="PANTHER" id="PTHR21225">
    <property type="entry name" value="PHOSPHO-2-DEHYDRO-3-DEOXYHEPTONATE ALDOLASE DAHP SYNTHETASE"/>
    <property type="match status" value="1"/>
</dbReference>
<accession>A0A1N7RY87</accession>
<dbReference type="PIRSF" id="PIRSF001361">
    <property type="entry name" value="DAHP_synthase"/>
    <property type="match status" value="1"/>
</dbReference>
<dbReference type="GO" id="GO:0003849">
    <property type="term" value="F:3-deoxy-7-phosphoheptulonate synthase activity"/>
    <property type="evidence" value="ECO:0007669"/>
    <property type="project" value="UniProtKB-EC"/>
</dbReference>
<dbReference type="RefSeq" id="WP_094779698.1">
    <property type="nucleotide sequence ID" value="NZ_CYGX02000024.1"/>
</dbReference>
<gene>
    <name evidence="10" type="primary">aroG</name>
    <name evidence="10" type="ORF">BN2475_240064</name>
</gene>
<comment type="pathway">
    <text evidence="2 8">Metabolic intermediate biosynthesis; chorismate biosynthesis; chorismate from D-erythrose 4-phosphate and phosphoenolpyruvate: step 1/7.</text>
</comment>
<evidence type="ECO:0000256" key="7">
    <source>
        <dbReference type="ARBA" id="ARBA00047508"/>
    </source>
</evidence>
<dbReference type="EMBL" id="CYGX02000024">
    <property type="protein sequence ID" value="SIT40097.1"/>
    <property type="molecule type" value="Genomic_DNA"/>
</dbReference>
<dbReference type="OrthoDB" id="9807331at2"/>
<evidence type="ECO:0000256" key="3">
    <source>
        <dbReference type="ARBA" id="ARBA00007985"/>
    </source>
</evidence>
<dbReference type="GO" id="GO:0008652">
    <property type="term" value="P:amino acid biosynthetic process"/>
    <property type="evidence" value="ECO:0007669"/>
    <property type="project" value="UniProtKB-KW"/>
</dbReference>
<dbReference type="GO" id="GO:0009423">
    <property type="term" value="P:chorismate biosynthetic process"/>
    <property type="evidence" value="ECO:0007669"/>
    <property type="project" value="UniProtKB-UniPathway"/>
</dbReference>